<dbReference type="InterPro" id="IPR036610">
    <property type="entry name" value="PEBP-like_sf"/>
</dbReference>
<dbReference type="Pfam" id="PF01161">
    <property type="entry name" value="PBP"/>
    <property type="match status" value="1"/>
</dbReference>
<dbReference type="Gene3D" id="3.90.280.10">
    <property type="entry name" value="PEBP-like"/>
    <property type="match status" value="1"/>
</dbReference>
<gene>
    <name evidence="1" type="ORF">G3563_29460</name>
</gene>
<organism evidence="1">
    <name type="scientific">Escherichia coli</name>
    <dbReference type="NCBI Taxonomy" id="562"/>
    <lineage>
        <taxon>Bacteria</taxon>
        <taxon>Pseudomonadati</taxon>
        <taxon>Pseudomonadota</taxon>
        <taxon>Gammaproteobacteria</taxon>
        <taxon>Enterobacterales</taxon>
        <taxon>Enterobacteriaceae</taxon>
        <taxon>Escherichia</taxon>
    </lineage>
</organism>
<dbReference type="EMBL" id="JAAHTE010000779">
    <property type="protein sequence ID" value="NEU03073.1"/>
    <property type="molecule type" value="Genomic_DNA"/>
</dbReference>
<comment type="caution">
    <text evidence="1">The sequence shown here is derived from an EMBL/GenBank/DDBJ whole genome shotgun (WGS) entry which is preliminary data.</text>
</comment>
<accession>A0A6D1AFL3</accession>
<evidence type="ECO:0000313" key="1">
    <source>
        <dbReference type="EMBL" id="NEU03073.1"/>
    </source>
</evidence>
<protein>
    <submittedName>
        <fullName evidence="1">YbhB/YbcL family Raf kinase inhibitor-like protein</fullName>
    </submittedName>
</protein>
<dbReference type="AlphaFoldDB" id="A0A6D1AFL3"/>
<dbReference type="InterPro" id="IPR005247">
    <property type="entry name" value="YbhB_YbcL/LppC-like"/>
</dbReference>
<dbReference type="NCBIfam" id="TIGR00481">
    <property type="entry name" value="YbhB/YbcL family Raf kinase inhibitor-like protein"/>
    <property type="match status" value="1"/>
</dbReference>
<feature type="non-terminal residue" evidence="1">
    <location>
        <position position="1"/>
    </location>
</feature>
<sequence length="84" mass="9488">EERQDLMIQGQNSFASPLAGSNDPKVIHQYCGPTPPDKDHAYTLTVYALDAELNLQPGFYLNELYQEMKEHILAEPSIELLARV</sequence>
<feature type="non-terminal residue" evidence="1">
    <location>
        <position position="84"/>
    </location>
</feature>
<reference evidence="1" key="1">
    <citation type="submission" date="2020-02" db="EMBL/GenBank/DDBJ databases">
        <title>Investigating the Use of Bacteriophages as New Decolonization Strategy for Intestinal Carriage of CTX-M-15-producing ST131 Escherichia coli: an In Vitro Continuous Culture System Model.</title>
        <authorList>
            <person name="Bernasconi O.J."/>
            <person name="Campos-Madueno E.I."/>
            <person name="Dona V."/>
            <person name="Perreten V."/>
            <person name="Carattoli A."/>
            <person name="Endimiani A."/>
        </authorList>
    </citation>
    <scope>NUCLEOTIDE SEQUENCE</scope>
    <source>
        <strain evidence="1">4901.28</strain>
    </source>
</reference>
<proteinExistence type="predicted"/>
<dbReference type="InterPro" id="IPR008914">
    <property type="entry name" value="PEBP"/>
</dbReference>
<dbReference type="SUPFAM" id="SSF49777">
    <property type="entry name" value="PEBP-like"/>
    <property type="match status" value="1"/>
</dbReference>
<name>A0A6D1AFL3_ECOLX</name>